<dbReference type="InterPro" id="IPR001025">
    <property type="entry name" value="BAH_dom"/>
</dbReference>
<reference evidence="3" key="1">
    <citation type="submission" date="2019-03" db="EMBL/GenBank/DDBJ databases">
        <title>Improved annotation for the trematode Fasciola hepatica.</title>
        <authorList>
            <person name="Choi Y.-J."/>
            <person name="Martin J."/>
            <person name="Mitreva M."/>
        </authorList>
    </citation>
    <scope>NUCLEOTIDE SEQUENCE [LARGE SCALE GENOMIC DNA]</scope>
</reference>
<feature type="compositionally biased region" description="Polar residues" evidence="1">
    <location>
        <begin position="1141"/>
        <end position="1162"/>
    </location>
</feature>
<feature type="region of interest" description="Disordered" evidence="1">
    <location>
        <begin position="18"/>
        <end position="52"/>
    </location>
</feature>
<dbReference type="Pfam" id="PF01426">
    <property type="entry name" value="BAH"/>
    <property type="match status" value="1"/>
</dbReference>
<gene>
    <name evidence="3" type="ORF">D915_003718</name>
</gene>
<protein>
    <submittedName>
        <fullName evidence="3">Bromo adjacent domain-containing 1 protein</fullName>
    </submittedName>
</protein>
<dbReference type="GO" id="GO:0000976">
    <property type="term" value="F:transcription cis-regulatory region binding"/>
    <property type="evidence" value="ECO:0007669"/>
    <property type="project" value="TreeGrafter"/>
</dbReference>
<feature type="compositionally biased region" description="Basic and acidic residues" evidence="1">
    <location>
        <begin position="264"/>
        <end position="276"/>
    </location>
</feature>
<organism evidence="3 4">
    <name type="scientific">Fasciola hepatica</name>
    <name type="common">Liver fluke</name>
    <dbReference type="NCBI Taxonomy" id="6192"/>
    <lineage>
        <taxon>Eukaryota</taxon>
        <taxon>Metazoa</taxon>
        <taxon>Spiralia</taxon>
        <taxon>Lophotrochozoa</taxon>
        <taxon>Platyhelminthes</taxon>
        <taxon>Trematoda</taxon>
        <taxon>Digenea</taxon>
        <taxon>Plagiorchiida</taxon>
        <taxon>Echinostomata</taxon>
        <taxon>Echinostomatoidea</taxon>
        <taxon>Fasciolidae</taxon>
        <taxon>Fasciola</taxon>
    </lineage>
</organism>
<feature type="region of interest" description="Disordered" evidence="1">
    <location>
        <begin position="1011"/>
        <end position="1124"/>
    </location>
</feature>
<dbReference type="Gene3D" id="2.30.30.490">
    <property type="match status" value="1"/>
</dbReference>
<dbReference type="PROSITE" id="PS51038">
    <property type="entry name" value="BAH"/>
    <property type="match status" value="1"/>
</dbReference>
<dbReference type="GO" id="GO:0045892">
    <property type="term" value="P:negative regulation of DNA-templated transcription"/>
    <property type="evidence" value="ECO:0007669"/>
    <property type="project" value="TreeGrafter"/>
</dbReference>
<dbReference type="PANTHER" id="PTHR46576">
    <property type="entry name" value="BROMO ADJACENT HOMOLOGY DOMAIN-CONTAINING 1 PROTEIN"/>
    <property type="match status" value="1"/>
</dbReference>
<feature type="region of interest" description="Disordered" evidence="1">
    <location>
        <begin position="1141"/>
        <end position="1188"/>
    </location>
</feature>
<accession>A0A4E0S0C8</accession>
<dbReference type="Proteomes" id="UP000230066">
    <property type="component" value="Unassembled WGS sequence"/>
</dbReference>
<feature type="compositionally biased region" description="Polar residues" evidence="1">
    <location>
        <begin position="281"/>
        <end position="293"/>
    </location>
</feature>
<feature type="compositionally biased region" description="Pro residues" evidence="1">
    <location>
        <begin position="1051"/>
        <end position="1060"/>
    </location>
</feature>
<dbReference type="EMBL" id="JXXN02001136">
    <property type="protein sequence ID" value="THD25452.1"/>
    <property type="molecule type" value="Genomic_DNA"/>
</dbReference>
<sequence length="1360" mass="147255">MRTRMTNNVRKKALRVLKAQRSKTDGRSANVASSETVRKKSNRSTKRAKKSGKIAKYKEIHSVGRRTSSQFVTYSQDGRLFYDLYARYTPYTSSIKAANTSTSSFIPNMEAPHGSIKPRESSDITASILLANQVPTQTRSASRKQNASTKEENRTSLERTNQRKNAARPRRANLVSQKHSKQNTVTKKAAAKVRLQRKLKRELGLDVIPKMQTVSKRLASINAVAIINAVTRDGSKRLITGVKSTAARRRDSSDTMPCVESKIERVQEDSSVHSDDALTEPMSQSPSAASMNKSVVLTPTSPLSPILCTSSPSNKKTKVTQTSIRMKKSSLPAVPPVTPGFVASSGAKTLVTSTPCRELVAAKPQTSAVESYHTERLIPLGHSGFGFQQITTQVIRYAQPDCSTLVNTNPVLTQVSQATSAANPTTVPVVIRTPGDLVQNMHASDFFNTNRTQTFLSNMALPMLTPMPTLTTWPTVIHPYTHMIQPLHTQLAQPNSAIFIPSLIPVPTQFHYSMMPNMFHHQLNRSPTLLSSAPLSPHAPLPPPPLPSLVPSPMCNLSTVQPTIAPSFGVLRSVPPTLYYSLSSPPFPLRDSAVPLHTSVPAMTACTSSPSLQLPVCNQPIFTPSTPQSVSISLPPLSQDPHFVPTCTFIPSPSPLNAFNFSTSTVPSAMTLNPTDGPLSQPDSSITSMGLNTGLGVSVALLHPVIQSTTSTSTPVSHMVNNSLPNGNIASPIITLLSSDKTEQKVTSTQSSVPLTTLPNTETASSSDSPTITLEPVVLCAVDGSQNAWQWEGSSYTKAVFCRSDGPPVVRTCYPAIRHRRDGMVIREKDCVLLCSGPDRSNPPHVAKITALFADVTSLETKMMSLLWYYRPEHVGCSPGNLVPNELYASRHCDTNPVECIEDKAYVLTTSAFARYMARLKYRQTSYPRPPLHRVVPPRPPKSSCALATETAEMRTPTEESNEQAVGSEDVPDSANPANVFLCRGVYDYRLKRVCRNVNLHMLPIHSHFLTSRQRVSGRSSPPCLSSTPSEEDADEQKKHDTMTAACSPTPTTPDSPDPPVLLHVDSTPPEPHQVAHASSTEPSPANSPSLCICLPDSPTSNDHPVNVDPLAHSQKRSDQTEANTLVIPCKSTVVTINESTTSHRSVASSDHSAATDRSSTPLKGRESASVSQSPMCPLPKPSQNTNLSYSEKQSTLTNHTSHMDLLGSCTTVTPSMLLQPISCTAPHTNAVWIPPNSMMPLLESSVLETSADLSVNWAEHGEQIALSLDCRNIKPLGMVPVVNHPSNNVSDTFGQIHSQLPSVISAITWPTPLVDRPVVPTDLFGHTQLPILCPAGGATTSPSNVTNPHESETSRLVML</sequence>
<feature type="region of interest" description="Disordered" evidence="1">
    <location>
        <begin position="929"/>
        <end position="973"/>
    </location>
</feature>
<dbReference type="GO" id="GO:0031507">
    <property type="term" value="P:heterochromatin formation"/>
    <property type="evidence" value="ECO:0007669"/>
    <property type="project" value="TreeGrafter"/>
</dbReference>
<feature type="domain" description="BAH" evidence="2">
    <location>
        <begin position="824"/>
        <end position="939"/>
    </location>
</feature>
<feature type="compositionally biased region" description="Polar residues" evidence="1">
    <location>
        <begin position="1339"/>
        <end position="1349"/>
    </location>
</feature>
<proteinExistence type="predicted"/>
<evidence type="ECO:0000256" key="1">
    <source>
        <dbReference type="SAM" id="MobiDB-lite"/>
    </source>
</evidence>
<dbReference type="InterPro" id="IPR053032">
    <property type="entry name" value="BAH_domain-containing"/>
</dbReference>
<feature type="compositionally biased region" description="Basic residues" evidence="1">
    <location>
        <begin position="39"/>
        <end position="52"/>
    </location>
</feature>
<dbReference type="GO" id="GO:0003682">
    <property type="term" value="F:chromatin binding"/>
    <property type="evidence" value="ECO:0007669"/>
    <property type="project" value="InterPro"/>
</dbReference>
<feature type="compositionally biased region" description="Basic and acidic residues" evidence="1">
    <location>
        <begin position="149"/>
        <end position="161"/>
    </location>
</feature>
<name>A0A4E0S0C8_FASHE</name>
<evidence type="ECO:0000313" key="3">
    <source>
        <dbReference type="EMBL" id="THD25452.1"/>
    </source>
</evidence>
<evidence type="ECO:0000259" key="2">
    <source>
        <dbReference type="PROSITE" id="PS51038"/>
    </source>
</evidence>
<feature type="region of interest" description="Disordered" evidence="1">
    <location>
        <begin position="1338"/>
        <end position="1360"/>
    </location>
</feature>
<feature type="compositionally biased region" description="Polar residues" evidence="1">
    <location>
        <begin position="133"/>
        <end position="148"/>
    </location>
</feature>
<dbReference type="InterPro" id="IPR043151">
    <property type="entry name" value="BAH_sf"/>
</dbReference>
<feature type="compositionally biased region" description="Polar residues" evidence="1">
    <location>
        <begin position="174"/>
        <end position="183"/>
    </location>
</feature>
<dbReference type="PANTHER" id="PTHR46576:SF1">
    <property type="entry name" value="BROMO ADJACENT HOMOLOGY DOMAIN-CONTAINING 1 PROTEIN"/>
    <property type="match status" value="1"/>
</dbReference>
<feature type="region of interest" description="Disordered" evidence="1">
    <location>
        <begin position="131"/>
        <end position="183"/>
    </location>
</feature>
<feature type="region of interest" description="Disordered" evidence="1">
    <location>
        <begin position="745"/>
        <end position="769"/>
    </location>
</feature>
<feature type="region of interest" description="Disordered" evidence="1">
    <location>
        <begin position="264"/>
        <end position="293"/>
    </location>
</feature>
<dbReference type="GO" id="GO:0005677">
    <property type="term" value="C:chromatin silencing complex"/>
    <property type="evidence" value="ECO:0007669"/>
    <property type="project" value="TreeGrafter"/>
</dbReference>
<evidence type="ECO:0000313" key="4">
    <source>
        <dbReference type="Proteomes" id="UP000230066"/>
    </source>
</evidence>
<feature type="compositionally biased region" description="Polar residues" evidence="1">
    <location>
        <begin position="1077"/>
        <end position="1090"/>
    </location>
</feature>
<feature type="compositionally biased region" description="Polar residues" evidence="1">
    <location>
        <begin position="1011"/>
        <end position="1029"/>
    </location>
</feature>
<keyword evidence="4" id="KW-1185">Reference proteome</keyword>
<comment type="caution">
    <text evidence="3">The sequence shown here is derived from an EMBL/GenBank/DDBJ whole genome shotgun (WGS) entry which is preliminary data.</text>
</comment>